<dbReference type="VEuPathDB" id="FungiDB:P175DRAFT_0554156"/>
<sequence length="170" mass="18018">MSSTANNNYDIAKLRKSCEAPPDPTLSLPCRNNSIDKMKPSKLLLCLAPTVVLAVESEKAPAVAPSPSLPNNTPPVPLPAVPIRPQDESPRIPSEAQMIHLPVVDGVTLKPETIPIPLLSRTKLSLRSLRSSTGLTKSLRARSEGTLGQTPWIGMAIGLTCTTLAAVMLG</sequence>
<protein>
    <submittedName>
        <fullName evidence="1">Uncharacterized protein</fullName>
    </submittedName>
</protein>
<gene>
    <name evidence="1" type="ORF">P175DRAFT_0554156</name>
</gene>
<name>A0A2T5M8P6_9EURO</name>
<organism evidence="1 2">
    <name type="scientific">Aspergillus ochraceoroseus IBT 24754</name>
    <dbReference type="NCBI Taxonomy" id="1392256"/>
    <lineage>
        <taxon>Eukaryota</taxon>
        <taxon>Fungi</taxon>
        <taxon>Dikarya</taxon>
        <taxon>Ascomycota</taxon>
        <taxon>Pezizomycotina</taxon>
        <taxon>Eurotiomycetes</taxon>
        <taxon>Eurotiomycetidae</taxon>
        <taxon>Eurotiales</taxon>
        <taxon>Aspergillaceae</taxon>
        <taxon>Aspergillus</taxon>
        <taxon>Aspergillus subgen. Nidulantes</taxon>
    </lineage>
</organism>
<dbReference type="AlphaFoldDB" id="A0A2T5M8P6"/>
<evidence type="ECO:0000313" key="2">
    <source>
        <dbReference type="Proteomes" id="UP000244073"/>
    </source>
</evidence>
<evidence type="ECO:0000313" key="1">
    <source>
        <dbReference type="EMBL" id="PTU24900.1"/>
    </source>
</evidence>
<accession>A0A2T5M8P6</accession>
<comment type="caution">
    <text evidence="1">The sequence shown here is derived from an EMBL/GenBank/DDBJ whole genome shotgun (WGS) entry which is preliminary data.</text>
</comment>
<dbReference type="Proteomes" id="UP000244073">
    <property type="component" value="Unassembled WGS sequence"/>
</dbReference>
<reference evidence="1 2" key="1">
    <citation type="journal article" date="2018" name="Proc. Natl. Acad. Sci. U.S.A.">
        <title>Linking secondary metabolites to gene clusters through genome sequencing of six diverse Aspergillus species.</title>
        <authorList>
            <person name="Kaerboelling I."/>
            <person name="Vesth T.C."/>
            <person name="Frisvad J.C."/>
            <person name="Nybo J.L."/>
            <person name="Theobald S."/>
            <person name="Kuo A."/>
            <person name="Bowyer P."/>
            <person name="Matsuda Y."/>
            <person name="Mondo S."/>
            <person name="Lyhne E.K."/>
            <person name="Kogle M.E."/>
            <person name="Clum A."/>
            <person name="Lipzen A."/>
            <person name="Salamov A."/>
            <person name="Ngan C.Y."/>
            <person name="Daum C."/>
            <person name="Chiniquy J."/>
            <person name="Barry K."/>
            <person name="LaButti K."/>
            <person name="Haridas S."/>
            <person name="Simmons B.A."/>
            <person name="Magnuson J.K."/>
            <person name="Mortensen U.H."/>
            <person name="Larsen T.O."/>
            <person name="Grigoriev I.V."/>
            <person name="Baker S.E."/>
            <person name="Andersen M.R."/>
        </authorList>
    </citation>
    <scope>NUCLEOTIDE SEQUENCE [LARGE SCALE GENOMIC DNA]</scope>
    <source>
        <strain evidence="1 2">IBT 24754</strain>
    </source>
</reference>
<dbReference type="EMBL" id="MSFN02000001">
    <property type="protein sequence ID" value="PTU24900.1"/>
    <property type="molecule type" value="Genomic_DNA"/>
</dbReference>
<dbReference type="OrthoDB" id="4349001at2759"/>
<dbReference type="RefSeq" id="XP_040756292.1">
    <property type="nucleotide sequence ID" value="XM_040900539.1"/>
</dbReference>
<dbReference type="GeneID" id="63817423"/>
<proteinExistence type="predicted"/>